<dbReference type="PROSITE" id="PS50966">
    <property type="entry name" value="ZF_SWIM"/>
    <property type="match status" value="1"/>
</dbReference>
<gene>
    <name evidence="4" type="ORF">BU16DRAFT_530216</name>
</gene>
<dbReference type="EMBL" id="MU004195">
    <property type="protein sequence ID" value="KAF2491785.1"/>
    <property type="molecule type" value="Genomic_DNA"/>
</dbReference>
<keyword evidence="5" id="KW-1185">Reference proteome</keyword>
<feature type="region of interest" description="Disordered" evidence="2">
    <location>
        <begin position="72"/>
        <end position="94"/>
    </location>
</feature>
<keyword evidence="1" id="KW-0863">Zinc-finger</keyword>
<keyword evidence="1" id="KW-0862">Zinc</keyword>
<evidence type="ECO:0000259" key="3">
    <source>
        <dbReference type="PROSITE" id="PS50966"/>
    </source>
</evidence>
<protein>
    <recommendedName>
        <fullName evidence="3">SWIM-type domain-containing protein</fullName>
    </recommendedName>
</protein>
<sequence length="279" mass="29462">MPAPPPTPRALLKDLLASIPASSSAASTPLPIAAKPLLLTLHVLFPTEFLPALDLLDRGLVTRFRIREDDVASTMPHGHRNPRKTDGGTGPRAPGLELVTSRKAPGEGAAIIPLQDEDTEMLEAAAPPSHTVQQEEGIEGRAAQEHDCAWPIYHVRSAQQPRTSRFSSSVDTTTSYEVRLSAWNCSCPAFAFAAFPSGAGSGQGVEGGGWGNGHGGVEAGEEDDGWKFGGLSVGVATPPVCKHLLACVLVERCGLFKECVQEREVSIEEAVGWAAGWGD</sequence>
<feature type="domain" description="SWIM-type" evidence="3">
    <location>
        <begin position="176"/>
        <end position="252"/>
    </location>
</feature>
<evidence type="ECO:0000313" key="4">
    <source>
        <dbReference type="EMBL" id="KAF2491785.1"/>
    </source>
</evidence>
<evidence type="ECO:0000256" key="1">
    <source>
        <dbReference type="PROSITE-ProRule" id="PRU00325"/>
    </source>
</evidence>
<organism evidence="4 5">
    <name type="scientific">Lophium mytilinum</name>
    <dbReference type="NCBI Taxonomy" id="390894"/>
    <lineage>
        <taxon>Eukaryota</taxon>
        <taxon>Fungi</taxon>
        <taxon>Dikarya</taxon>
        <taxon>Ascomycota</taxon>
        <taxon>Pezizomycotina</taxon>
        <taxon>Dothideomycetes</taxon>
        <taxon>Pleosporomycetidae</taxon>
        <taxon>Mytilinidiales</taxon>
        <taxon>Mytilinidiaceae</taxon>
        <taxon>Lophium</taxon>
    </lineage>
</organism>
<dbReference type="GO" id="GO:0008270">
    <property type="term" value="F:zinc ion binding"/>
    <property type="evidence" value="ECO:0007669"/>
    <property type="project" value="UniProtKB-KW"/>
</dbReference>
<dbReference type="Proteomes" id="UP000799750">
    <property type="component" value="Unassembled WGS sequence"/>
</dbReference>
<evidence type="ECO:0000313" key="5">
    <source>
        <dbReference type="Proteomes" id="UP000799750"/>
    </source>
</evidence>
<dbReference type="InterPro" id="IPR007527">
    <property type="entry name" value="Znf_SWIM"/>
</dbReference>
<keyword evidence="1" id="KW-0479">Metal-binding</keyword>
<evidence type="ECO:0000256" key="2">
    <source>
        <dbReference type="SAM" id="MobiDB-lite"/>
    </source>
</evidence>
<accession>A0A6A6QH84</accession>
<proteinExistence type="predicted"/>
<reference evidence="4" key="1">
    <citation type="journal article" date="2020" name="Stud. Mycol.">
        <title>101 Dothideomycetes genomes: a test case for predicting lifestyles and emergence of pathogens.</title>
        <authorList>
            <person name="Haridas S."/>
            <person name="Albert R."/>
            <person name="Binder M."/>
            <person name="Bloem J."/>
            <person name="Labutti K."/>
            <person name="Salamov A."/>
            <person name="Andreopoulos B."/>
            <person name="Baker S."/>
            <person name="Barry K."/>
            <person name="Bills G."/>
            <person name="Bluhm B."/>
            <person name="Cannon C."/>
            <person name="Castanera R."/>
            <person name="Culley D."/>
            <person name="Daum C."/>
            <person name="Ezra D."/>
            <person name="Gonzalez J."/>
            <person name="Henrissat B."/>
            <person name="Kuo A."/>
            <person name="Liang C."/>
            <person name="Lipzen A."/>
            <person name="Lutzoni F."/>
            <person name="Magnuson J."/>
            <person name="Mondo S."/>
            <person name="Nolan M."/>
            <person name="Ohm R."/>
            <person name="Pangilinan J."/>
            <person name="Park H.-J."/>
            <person name="Ramirez L."/>
            <person name="Alfaro M."/>
            <person name="Sun H."/>
            <person name="Tritt A."/>
            <person name="Yoshinaga Y."/>
            <person name="Zwiers L.-H."/>
            <person name="Turgeon B."/>
            <person name="Goodwin S."/>
            <person name="Spatafora J."/>
            <person name="Crous P."/>
            <person name="Grigoriev I."/>
        </authorList>
    </citation>
    <scope>NUCLEOTIDE SEQUENCE</scope>
    <source>
        <strain evidence="4">CBS 269.34</strain>
    </source>
</reference>
<dbReference type="AlphaFoldDB" id="A0A6A6QH84"/>
<name>A0A6A6QH84_9PEZI</name>
<dbReference type="OrthoDB" id="5413281at2759"/>